<dbReference type="InterPro" id="IPR013152">
    <property type="entry name" value="Gastrin/cholecystokinin_CS"/>
</dbReference>
<reference evidence="9 10" key="1">
    <citation type="submission" date="2019-09" db="EMBL/GenBank/DDBJ databases">
        <title>Bird 10,000 Genomes (B10K) Project - Family phase.</title>
        <authorList>
            <person name="Zhang G."/>
        </authorList>
    </citation>
    <scope>NUCLEOTIDE SEQUENCE [LARGE SCALE GENOMIC DNA]</scope>
    <source>
        <strain evidence="9">B10K-DU-021-26</strain>
        <tissue evidence="9">Mixed tissue sample</tissue>
    </source>
</reference>
<feature type="signal peptide" evidence="7">
    <location>
        <begin position="1"/>
        <end position="20"/>
    </location>
</feature>
<evidence type="ECO:0000256" key="6">
    <source>
        <dbReference type="RuleBase" id="RU004362"/>
    </source>
</evidence>
<feature type="non-terminal residue" evidence="9">
    <location>
        <position position="1"/>
    </location>
</feature>
<organism evidence="9 10">
    <name type="scientific">Columbina picui</name>
    <name type="common">Picui ground-dove</name>
    <dbReference type="NCBI Taxonomy" id="115618"/>
    <lineage>
        <taxon>Eukaryota</taxon>
        <taxon>Metazoa</taxon>
        <taxon>Chordata</taxon>
        <taxon>Craniata</taxon>
        <taxon>Vertebrata</taxon>
        <taxon>Euteleostomi</taxon>
        <taxon>Archelosauria</taxon>
        <taxon>Archosauria</taxon>
        <taxon>Dinosauria</taxon>
        <taxon>Saurischia</taxon>
        <taxon>Theropoda</taxon>
        <taxon>Coelurosauria</taxon>
        <taxon>Aves</taxon>
        <taxon>Neognathae</taxon>
        <taxon>Neoaves</taxon>
        <taxon>Columbimorphae</taxon>
        <taxon>Columbiformes</taxon>
        <taxon>Columbidae</taxon>
        <taxon>Columbina</taxon>
    </lineage>
</organism>
<evidence type="ECO:0000256" key="5">
    <source>
        <dbReference type="ARBA" id="ARBA00022815"/>
    </source>
</evidence>
<comment type="caution">
    <text evidence="9">The sequence shown here is derived from an EMBL/GenBank/DDBJ whole genome shotgun (WGS) entry which is preliminary data.</text>
</comment>
<dbReference type="Proteomes" id="UP000530263">
    <property type="component" value="Unassembled WGS sequence"/>
</dbReference>
<evidence type="ECO:0000259" key="8">
    <source>
        <dbReference type="Pfam" id="PF00918"/>
    </source>
</evidence>
<gene>
    <name evidence="9" type="primary">Antr</name>
    <name evidence="9" type="ORF">COLPIC_R09094</name>
</gene>
<dbReference type="GO" id="GO:0005179">
    <property type="term" value="F:hormone activity"/>
    <property type="evidence" value="ECO:0007669"/>
    <property type="project" value="InterPro"/>
</dbReference>
<dbReference type="Pfam" id="PF00918">
    <property type="entry name" value="Gastrin"/>
    <property type="match status" value="1"/>
</dbReference>
<accession>A0A7K4SEL3</accession>
<dbReference type="PROSITE" id="PS00259">
    <property type="entry name" value="GASTRIN"/>
    <property type="match status" value="1"/>
</dbReference>
<evidence type="ECO:0000256" key="1">
    <source>
        <dbReference type="ARBA" id="ARBA00004613"/>
    </source>
</evidence>
<evidence type="ECO:0000313" key="9">
    <source>
        <dbReference type="EMBL" id="NWQ84214.1"/>
    </source>
</evidence>
<comment type="subcellular location">
    <subcellularLocation>
        <location evidence="1 6">Secreted</location>
    </subcellularLocation>
</comment>
<sequence length="105" mass="11663">MKVKVCVVLVLAIMTTAALCRPAVPGNAGDRRRAPTSLVRRDWPEPLSQEQQHLISRFLPHVFTGTGWGLGHMHGDKGTEALHDHFYPDWMDFGRRSAEDSGEAA</sequence>
<feature type="domain" description="Gastrin/cholecystokinin peptide hormone" evidence="8">
    <location>
        <begin position="4"/>
        <end position="100"/>
    </location>
</feature>
<comment type="similarity">
    <text evidence="2 6">Belongs to the gastrin/cholecystokinin family.</text>
</comment>
<dbReference type="OrthoDB" id="9924917at2759"/>
<dbReference type="InterPro" id="IPR001651">
    <property type="entry name" value="Gastrin/CCK"/>
</dbReference>
<evidence type="ECO:0000256" key="4">
    <source>
        <dbReference type="ARBA" id="ARBA00022685"/>
    </source>
</evidence>
<proteinExistence type="inferred from homology"/>
<evidence type="ECO:0000313" key="10">
    <source>
        <dbReference type="Proteomes" id="UP000530263"/>
    </source>
</evidence>
<keyword evidence="5" id="KW-0027">Amidation</keyword>
<keyword evidence="7" id="KW-0732">Signal</keyword>
<evidence type="ECO:0000256" key="2">
    <source>
        <dbReference type="ARBA" id="ARBA00006273"/>
    </source>
</evidence>
<keyword evidence="10" id="KW-1185">Reference proteome</keyword>
<dbReference type="GO" id="GO:0005576">
    <property type="term" value="C:extracellular region"/>
    <property type="evidence" value="ECO:0007669"/>
    <property type="project" value="UniProtKB-SubCell"/>
</dbReference>
<keyword evidence="4" id="KW-0165">Cleavage on pair of basic residues</keyword>
<name>A0A7K4SEL3_COLPI</name>
<protein>
    <submittedName>
        <fullName evidence="9">ANTR protein</fullName>
    </submittedName>
</protein>
<evidence type="ECO:0000256" key="7">
    <source>
        <dbReference type="SAM" id="SignalP"/>
    </source>
</evidence>
<evidence type="ECO:0000256" key="3">
    <source>
        <dbReference type="ARBA" id="ARBA00022525"/>
    </source>
</evidence>
<dbReference type="AlphaFoldDB" id="A0A7K4SEL3"/>
<feature type="chain" id="PRO_5029710615" evidence="7">
    <location>
        <begin position="21"/>
        <end position="105"/>
    </location>
</feature>
<dbReference type="EMBL" id="VYZG01004739">
    <property type="protein sequence ID" value="NWQ84214.1"/>
    <property type="molecule type" value="Genomic_DNA"/>
</dbReference>
<feature type="non-terminal residue" evidence="9">
    <location>
        <position position="105"/>
    </location>
</feature>
<keyword evidence="3" id="KW-0964">Secreted</keyword>